<dbReference type="OrthoDB" id="278639at2"/>
<dbReference type="GO" id="GO:0043856">
    <property type="term" value="F:anti-sigma factor antagonist activity"/>
    <property type="evidence" value="ECO:0007669"/>
    <property type="project" value="TreeGrafter"/>
</dbReference>
<name>A0A2U2N4X9_9GAMM</name>
<dbReference type="InterPro" id="IPR002645">
    <property type="entry name" value="STAS_dom"/>
</dbReference>
<dbReference type="Pfam" id="PF13466">
    <property type="entry name" value="STAS_2"/>
    <property type="match status" value="1"/>
</dbReference>
<feature type="domain" description="STAS" evidence="1">
    <location>
        <begin position="1"/>
        <end position="100"/>
    </location>
</feature>
<reference evidence="2 3" key="1">
    <citation type="submission" date="2018-05" db="EMBL/GenBank/DDBJ databases">
        <title>Spiribacter halobius sp. nov., a moderately halophilic bacterium isolated from marine solar saltern.</title>
        <authorList>
            <person name="Zheng W.-S."/>
            <person name="Lu D.-C."/>
            <person name="Du Z.-J."/>
        </authorList>
    </citation>
    <scope>NUCLEOTIDE SEQUENCE [LARGE SCALE GENOMIC DNA]</scope>
    <source>
        <strain evidence="2 3">E85</strain>
    </source>
</reference>
<organism evidence="2 3">
    <name type="scientific">Sediminicurvatus halobius</name>
    <dbReference type="NCBI Taxonomy" id="2182432"/>
    <lineage>
        <taxon>Bacteria</taxon>
        <taxon>Pseudomonadati</taxon>
        <taxon>Pseudomonadota</taxon>
        <taxon>Gammaproteobacteria</taxon>
        <taxon>Chromatiales</taxon>
        <taxon>Ectothiorhodospiraceae</taxon>
        <taxon>Sediminicurvatus</taxon>
    </lineage>
</organism>
<dbReference type="PROSITE" id="PS50801">
    <property type="entry name" value="STAS"/>
    <property type="match status" value="1"/>
</dbReference>
<dbReference type="Proteomes" id="UP000245474">
    <property type="component" value="Unassembled WGS sequence"/>
</dbReference>
<evidence type="ECO:0000313" key="3">
    <source>
        <dbReference type="Proteomes" id="UP000245474"/>
    </source>
</evidence>
<protein>
    <submittedName>
        <fullName evidence="2">Anti-anti-sigma factor</fullName>
    </submittedName>
</protein>
<dbReference type="AlphaFoldDB" id="A0A2U2N4X9"/>
<dbReference type="EMBL" id="QFFI01000007">
    <property type="protein sequence ID" value="PWG64153.1"/>
    <property type="molecule type" value="Genomic_DNA"/>
</dbReference>
<dbReference type="PANTHER" id="PTHR33495:SF15">
    <property type="entry name" value="STAS DOMAIN-CONTAINING PROTEIN"/>
    <property type="match status" value="1"/>
</dbReference>
<proteinExistence type="predicted"/>
<keyword evidence="3" id="KW-1185">Reference proteome</keyword>
<dbReference type="CDD" id="cd07043">
    <property type="entry name" value="STAS_anti-anti-sigma_factors"/>
    <property type="match status" value="1"/>
</dbReference>
<gene>
    <name evidence="2" type="ORF">DEM34_06410</name>
</gene>
<comment type="caution">
    <text evidence="2">The sequence shown here is derived from an EMBL/GenBank/DDBJ whole genome shotgun (WGS) entry which is preliminary data.</text>
</comment>
<dbReference type="InterPro" id="IPR058548">
    <property type="entry name" value="MlaB-like_STAS"/>
</dbReference>
<dbReference type="PANTHER" id="PTHR33495">
    <property type="entry name" value="ANTI-SIGMA FACTOR ANTAGONIST TM_1081-RELATED-RELATED"/>
    <property type="match status" value="1"/>
</dbReference>
<dbReference type="Gene3D" id="3.30.750.24">
    <property type="entry name" value="STAS domain"/>
    <property type="match status" value="1"/>
</dbReference>
<evidence type="ECO:0000259" key="1">
    <source>
        <dbReference type="PROSITE" id="PS50801"/>
    </source>
</evidence>
<dbReference type="SUPFAM" id="SSF52091">
    <property type="entry name" value="SpoIIaa-like"/>
    <property type="match status" value="1"/>
</dbReference>
<sequence length="100" mass="11088">MQSESGSDPGELRIRVNGRFDFEGHRAFRDAYEQADGVRRFVVDLSATDYVDSAGLGMLLLLREHARHHGAAVAIAGANSAVERILRIACFHELFEMSRA</sequence>
<evidence type="ECO:0000313" key="2">
    <source>
        <dbReference type="EMBL" id="PWG64153.1"/>
    </source>
</evidence>
<dbReference type="InterPro" id="IPR036513">
    <property type="entry name" value="STAS_dom_sf"/>
</dbReference>
<accession>A0A2U2N4X9</accession>